<evidence type="ECO:0000256" key="9">
    <source>
        <dbReference type="ARBA" id="ARBA00029447"/>
    </source>
</evidence>
<dbReference type="PANTHER" id="PTHR32089">
    <property type="entry name" value="METHYL-ACCEPTING CHEMOTAXIS PROTEIN MCPB"/>
    <property type="match status" value="1"/>
</dbReference>
<keyword evidence="6 11" id="KW-1133">Transmembrane helix</keyword>
<dbReference type="SUPFAM" id="SSF58104">
    <property type="entry name" value="Methyl-accepting chemotaxis protein (MCP) signaling domain"/>
    <property type="match status" value="1"/>
</dbReference>
<gene>
    <name evidence="14" type="ORF">SAMN04489798_6081</name>
</gene>
<proteinExistence type="inferred from homology"/>
<dbReference type="EMBL" id="LT629705">
    <property type="protein sequence ID" value="SDP52120.1"/>
    <property type="molecule type" value="Genomic_DNA"/>
</dbReference>
<evidence type="ECO:0000256" key="1">
    <source>
        <dbReference type="ARBA" id="ARBA00004236"/>
    </source>
</evidence>
<dbReference type="PROSITE" id="PS50885">
    <property type="entry name" value="HAMP"/>
    <property type="match status" value="1"/>
</dbReference>
<dbReference type="CDD" id="cd06225">
    <property type="entry name" value="HAMP"/>
    <property type="match status" value="1"/>
</dbReference>
<keyword evidence="3" id="KW-0488">Methylation</keyword>
<evidence type="ECO:0000259" key="13">
    <source>
        <dbReference type="PROSITE" id="PS50885"/>
    </source>
</evidence>
<keyword evidence="7 11" id="KW-0472">Membrane</keyword>
<dbReference type="Pfam" id="PF00015">
    <property type="entry name" value="MCPsignal"/>
    <property type="match status" value="1"/>
</dbReference>
<dbReference type="InterPro" id="IPR004089">
    <property type="entry name" value="MCPsignal_dom"/>
</dbReference>
<evidence type="ECO:0000256" key="8">
    <source>
        <dbReference type="ARBA" id="ARBA00023224"/>
    </source>
</evidence>
<evidence type="ECO:0000256" key="2">
    <source>
        <dbReference type="ARBA" id="ARBA00022475"/>
    </source>
</evidence>
<evidence type="ECO:0000256" key="7">
    <source>
        <dbReference type="ARBA" id="ARBA00023136"/>
    </source>
</evidence>
<organism evidence="14 15">
    <name type="scientific">Pseudomonas arsenicoxydans</name>
    <dbReference type="NCBI Taxonomy" id="702115"/>
    <lineage>
        <taxon>Bacteria</taxon>
        <taxon>Pseudomonadati</taxon>
        <taxon>Pseudomonadota</taxon>
        <taxon>Gammaproteobacteria</taxon>
        <taxon>Pseudomonadales</taxon>
        <taxon>Pseudomonadaceae</taxon>
        <taxon>Pseudomonas</taxon>
    </lineage>
</organism>
<dbReference type="OrthoDB" id="2489132at2"/>
<accession>A0A1H0TEM4</accession>
<dbReference type="PRINTS" id="PR00260">
    <property type="entry name" value="CHEMTRNSDUCR"/>
</dbReference>
<sequence length="540" mass="58898">MKNWTLRQRILASFAVIIAIMLLMVVVSYSRLLKIEASEASVRDDALPGLYYSSMVRSAWVDTYLRTQEMLGLKEGQGYSTEEAENFKNFDTRLQEQMKNYQDTVTTDEDKVEYAAFEKLHADYNKVLAAVLDLRKRNQDADAIKMFNEQLTPAWTAGRMKLNDIIRENKVVADQDIANIDDAVVTAKVIMGISLLVAVLAAGFCGLLLMRAIMAPMNRIVQILEIMRTGDLSGRLNLERKDEFGAVETGFNDMMTELTSLVSQAQRSSVQVTTSVTEIAATSKQQQATATETAATTTEIGATSREIAATSRDLVRTMTEVSTAADQASVAAGSGQQGLARMEETMHAVMGAADLVNAKLAILNEKAGNINQVVVTIVKVADQTNLLSLNAAIEAEKAGEYGRGFAVVATEVRRLADQTAVATYDIEQMVREIQSAVSAGVMGMDKFSEEVRRGMFEVQQVGEQLSQIIHQVQALAPRVLMVNEGMQAQATGAEQINHALVQLGDASSQTVESLRQASFAIDELSQVAIGLRGGVSRFKV</sequence>
<dbReference type="GO" id="GO:0005886">
    <property type="term" value="C:plasma membrane"/>
    <property type="evidence" value="ECO:0007669"/>
    <property type="project" value="UniProtKB-SubCell"/>
</dbReference>
<feature type="transmembrane region" description="Helical" evidence="11">
    <location>
        <begin position="189"/>
        <end position="210"/>
    </location>
</feature>
<dbReference type="AlphaFoldDB" id="A0A1H0TEM4"/>
<protein>
    <submittedName>
        <fullName evidence="14">Methyl-accepting chemotaxis protein WspA</fullName>
    </submittedName>
</protein>
<dbReference type="InterPro" id="IPR024478">
    <property type="entry name" value="HlyB_4HB_MCP"/>
</dbReference>
<feature type="domain" description="HAMP" evidence="13">
    <location>
        <begin position="211"/>
        <end position="263"/>
    </location>
</feature>
<keyword evidence="5 11" id="KW-0812">Transmembrane</keyword>
<dbReference type="RefSeq" id="WP_090187956.1">
    <property type="nucleotide sequence ID" value="NZ_LT629705.1"/>
</dbReference>
<evidence type="ECO:0000313" key="15">
    <source>
        <dbReference type="Proteomes" id="UP000198827"/>
    </source>
</evidence>
<comment type="similarity">
    <text evidence="9">Belongs to the methyl-accepting chemotaxis (MCP) protein family.</text>
</comment>
<evidence type="ECO:0000256" key="11">
    <source>
        <dbReference type="SAM" id="Phobius"/>
    </source>
</evidence>
<dbReference type="Pfam" id="PF00672">
    <property type="entry name" value="HAMP"/>
    <property type="match status" value="1"/>
</dbReference>
<name>A0A1H0TEM4_9PSED</name>
<dbReference type="InterPro" id="IPR004090">
    <property type="entry name" value="Chemotax_Me-accpt_rcpt"/>
</dbReference>
<dbReference type="Proteomes" id="UP000198827">
    <property type="component" value="Chromosome I"/>
</dbReference>
<evidence type="ECO:0000256" key="6">
    <source>
        <dbReference type="ARBA" id="ARBA00022989"/>
    </source>
</evidence>
<evidence type="ECO:0000256" key="5">
    <source>
        <dbReference type="ARBA" id="ARBA00022692"/>
    </source>
</evidence>
<dbReference type="SMART" id="SM00304">
    <property type="entry name" value="HAMP"/>
    <property type="match status" value="1"/>
</dbReference>
<keyword evidence="2" id="KW-1003">Cell membrane</keyword>
<evidence type="ECO:0000313" key="14">
    <source>
        <dbReference type="EMBL" id="SDP52120.1"/>
    </source>
</evidence>
<keyword evidence="4" id="KW-0145">Chemotaxis</keyword>
<dbReference type="Gene3D" id="1.10.287.950">
    <property type="entry name" value="Methyl-accepting chemotaxis protein"/>
    <property type="match status" value="1"/>
</dbReference>
<comment type="subcellular location">
    <subcellularLocation>
        <location evidence="1">Cell membrane</location>
    </subcellularLocation>
</comment>
<dbReference type="PROSITE" id="PS50111">
    <property type="entry name" value="CHEMOTAXIS_TRANSDUC_2"/>
    <property type="match status" value="1"/>
</dbReference>
<dbReference type="InterPro" id="IPR003660">
    <property type="entry name" value="HAMP_dom"/>
</dbReference>
<keyword evidence="8 10" id="KW-0807">Transducer</keyword>
<dbReference type="GO" id="GO:0006935">
    <property type="term" value="P:chemotaxis"/>
    <property type="evidence" value="ECO:0007669"/>
    <property type="project" value="UniProtKB-KW"/>
</dbReference>
<feature type="transmembrane region" description="Helical" evidence="11">
    <location>
        <begin position="12"/>
        <end position="32"/>
    </location>
</feature>
<feature type="domain" description="Methyl-accepting transducer" evidence="12">
    <location>
        <begin position="268"/>
        <end position="504"/>
    </location>
</feature>
<reference evidence="14 15" key="1">
    <citation type="submission" date="2016-10" db="EMBL/GenBank/DDBJ databases">
        <authorList>
            <person name="de Groot N.N."/>
        </authorList>
    </citation>
    <scope>NUCLEOTIDE SEQUENCE [LARGE SCALE GENOMIC DNA]</scope>
    <source>
        <strain evidence="14 15">CECT 7543</strain>
    </source>
</reference>
<evidence type="ECO:0000256" key="4">
    <source>
        <dbReference type="ARBA" id="ARBA00022500"/>
    </source>
</evidence>
<dbReference type="PANTHER" id="PTHR32089:SF120">
    <property type="entry name" value="METHYL-ACCEPTING CHEMOTAXIS PROTEIN TLPQ"/>
    <property type="match status" value="1"/>
</dbReference>
<dbReference type="GO" id="GO:0004888">
    <property type="term" value="F:transmembrane signaling receptor activity"/>
    <property type="evidence" value="ECO:0007669"/>
    <property type="project" value="InterPro"/>
</dbReference>
<dbReference type="Pfam" id="PF12729">
    <property type="entry name" value="4HB_MCP_1"/>
    <property type="match status" value="1"/>
</dbReference>
<evidence type="ECO:0000259" key="12">
    <source>
        <dbReference type="PROSITE" id="PS50111"/>
    </source>
</evidence>
<evidence type="ECO:0000256" key="10">
    <source>
        <dbReference type="PROSITE-ProRule" id="PRU00284"/>
    </source>
</evidence>
<evidence type="ECO:0000256" key="3">
    <source>
        <dbReference type="ARBA" id="ARBA00022481"/>
    </source>
</evidence>
<dbReference type="SMART" id="SM00283">
    <property type="entry name" value="MA"/>
    <property type="match status" value="1"/>
</dbReference>
<dbReference type="GO" id="GO:0007165">
    <property type="term" value="P:signal transduction"/>
    <property type="evidence" value="ECO:0007669"/>
    <property type="project" value="UniProtKB-KW"/>
</dbReference>